<dbReference type="Proteomes" id="UP001634747">
    <property type="component" value="Unassembled WGS sequence"/>
</dbReference>
<dbReference type="SUPFAM" id="SSF53474">
    <property type="entry name" value="alpha/beta-Hydrolases"/>
    <property type="match status" value="1"/>
</dbReference>
<keyword evidence="2" id="KW-0645">Protease</keyword>
<dbReference type="PANTHER" id="PTHR42776">
    <property type="entry name" value="SERINE PEPTIDASE S9 FAMILY MEMBER"/>
    <property type="match status" value="1"/>
</dbReference>
<sequence>MQRFFGARGRAIGRIVAVSALLPVLTATLAAQFTVSEALSAPFSNQLTAAPAKARVAWFTDSEGRRNVWVAGSREAARPVTANTADDGQDIDDIAWSRDAERLAWTRGTGPAGSEHTMAANPAELPGPVRQHVEWIDLREEQQRHAPVVHSIPEAHTPLFTADGNHLIFLRRGAIWIADLRPSSALGTAQSQPGADSNGSGATQPERAGADDPDDRTGTSHASGADTGSVRQLLFVRGSARGLRLSPDGAQLAFVSERGDHSFIGVFTFATGQLTWMDPGTGLDHDPAWSPDGKQIAFLREVPIVSPIADRWMREGDPWSIRIADVSSGTGRERWRAQPGPGSLFHEVNAHDQLLWMRDGSVVFPWEKTGFVQLYRLQPVGEAAATPVSFGANSNNAPSETAGTGWEVDSVTTDSEHLLWSSNRYDRDPNNVDRRHLWRPAAEASSIAPEQVTAGGEIETSPALLSDGSIAYLQGSATQPLAPVLLRDPMHRLMNRLAPQLQPRYVARDHFIEPYFVDPQPVEFPAADGIRIHGQIFLPRFCEKTLPYVDQARCAHLPAVVFFHGGSRRQMLLGYHPMQYYFQAYEFNQYLASRGFIVLSVNYRSGVGYGLNFRQALNYGANGGTEDNDVLGAAKYLQTRPEVDSKRIGAWGGSYGGYLTALGLARHSDLYAAGVDLHGVHDWSLELDLWRPTDEPGVDQAAIARRAFQSSPMANLDTWKSPVLLIQGDDDRNVLFSQTVRLAADLRHRGVPVEEKVFPDEVHDFLLHRNWITAYQLAAEFLERKLSVTTAGGAAP</sequence>
<evidence type="ECO:0000313" key="10">
    <source>
        <dbReference type="Proteomes" id="UP001634747"/>
    </source>
</evidence>
<reference evidence="9 10" key="1">
    <citation type="submission" date="2024-12" db="EMBL/GenBank/DDBJ databases">
        <authorList>
            <person name="Lee Y."/>
        </authorList>
    </citation>
    <scope>NUCLEOTIDE SEQUENCE [LARGE SCALE GENOMIC DNA]</scope>
    <source>
        <strain evidence="9 10">03SUJ4</strain>
    </source>
</reference>
<evidence type="ECO:0000256" key="7">
    <source>
        <dbReference type="SAM" id="MobiDB-lite"/>
    </source>
</evidence>
<evidence type="ECO:0000259" key="8">
    <source>
        <dbReference type="Pfam" id="PF00326"/>
    </source>
</evidence>
<evidence type="ECO:0000256" key="3">
    <source>
        <dbReference type="ARBA" id="ARBA00022990"/>
    </source>
</evidence>
<keyword evidence="10" id="KW-1185">Reference proteome</keyword>
<dbReference type="SUPFAM" id="SSF82171">
    <property type="entry name" value="DPP6 N-terminal domain-like"/>
    <property type="match status" value="1"/>
</dbReference>
<dbReference type="InterPro" id="IPR011042">
    <property type="entry name" value="6-blade_b-propeller_TolB-like"/>
</dbReference>
<comment type="function">
    <text evidence="6">This enzyme catalyzes the hydrolysis of the N-terminal peptide bond of an N-acetylated peptide to generate an N-acetylated amino acid and a peptide with a free N-terminus. It preferentially cleaves off Ac-Ala, Ac-Met and Ac-Ser. Also, involved in the degradation of oxidized and glycated proteins.</text>
</comment>
<dbReference type="InterPro" id="IPR001375">
    <property type="entry name" value="Peptidase_S9_cat"/>
</dbReference>
<dbReference type="InterPro" id="IPR029058">
    <property type="entry name" value="AB_hydrolase_fold"/>
</dbReference>
<dbReference type="Gene3D" id="3.40.50.1820">
    <property type="entry name" value="alpha/beta hydrolase"/>
    <property type="match status" value="1"/>
</dbReference>
<evidence type="ECO:0000256" key="1">
    <source>
        <dbReference type="ARBA" id="ARBA00022801"/>
    </source>
</evidence>
<comment type="caution">
    <text evidence="9">The sequence shown here is derived from an EMBL/GenBank/DDBJ whole genome shotgun (WGS) entry which is preliminary data.</text>
</comment>
<keyword evidence="1" id="KW-0378">Hydrolase</keyword>
<dbReference type="Gene3D" id="2.120.10.30">
    <property type="entry name" value="TolB, C-terminal domain"/>
    <property type="match status" value="1"/>
</dbReference>
<dbReference type="EMBL" id="JBJYXY010000001">
    <property type="protein sequence ID" value="MFN2977441.1"/>
    <property type="molecule type" value="Genomic_DNA"/>
</dbReference>
<dbReference type="RefSeq" id="WP_263414397.1">
    <property type="nucleotide sequence ID" value="NZ_BAABBH010000001.1"/>
</dbReference>
<dbReference type="InterPro" id="IPR011659">
    <property type="entry name" value="WD40"/>
</dbReference>
<dbReference type="PANTHER" id="PTHR42776:SF27">
    <property type="entry name" value="DIPEPTIDYL PEPTIDASE FAMILY MEMBER 6"/>
    <property type="match status" value="1"/>
</dbReference>
<name>A0ABW9KRB6_9BACT</name>
<evidence type="ECO:0000256" key="2">
    <source>
        <dbReference type="ARBA" id="ARBA00022825"/>
    </source>
</evidence>
<feature type="region of interest" description="Disordered" evidence="7">
    <location>
        <begin position="185"/>
        <end position="225"/>
    </location>
</feature>
<dbReference type="Pfam" id="PF07676">
    <property type="entry name" value="PD40"/>
    <property type="match status" value="2"/>
</dbReference>
<evidence type="ECO:0000256" key="4">
    <source>
        <dbReference type="ARBA" id="ARBA00032284"/>
    </source>
</evidence>
<dbReference type="PROSITE" id="PS00708">
    <property type="entry name" value="PRO_ENDOPEP_SER"/>
    <property type="match status" value="1"/>
</dbReference>
<dbReference type="InterPro" id="IPR002471">
    <property type="entry name" value="Pept_S9_AS"/>
</dbReference>
<feature type="compositionally biased region" description="Polar residues" evidence="7">
    <location>
        <begin position="185"/>
        <end position="203"/>
    </location>
</feature>
<evidence type="ECO:0000256" key="5">
    <source>
        <dbReference type="ARBA" id="ARBA00032596"/>
    </source>
</evidence>
<accession>A0ABW9KRB6</accession>
<evidence type="ECO:0000313" key="9">
    <source>
        <dbReference type="EMBL" id="MFN2977441.1"/>
    </source>
</evidence>
<keyword evidence="3" id="KW-0007">Acetylation</keyword>
<proteinExistence type="predicted"/>
<feature type="domain" description="Peptidase S9 prolyl oligopeptidase catalytic" evidence="8">
    <location>
        <begin position="589"/>
        <end position="787"/>
    </location>
</feature>
<keyword evidence="2" id="KW-0720">Serine protease</keyword>
<evidence type="ECO:0000256" key="6">
    <source>
        <dbReference type="ARBA" id="ARBA00045885"/>
    </source>
</evidence>
<protein>
    <recommendedName>
        <fullName evidence="5">Acyl-peptide hydrolase</fullName>
    </recommendedName>
    <alternativeName>
        <fullName evidence="4">Acylaminoacyl-peptidase</fullName>
    </alternativeName>
</protein>
<gene>
    <name evidence="9" type="ORF">ACK2TP_16845</name>
</gene>
<organism evidence="9 10">
    <name type="scientific">Terriglobus aquaticus</name>
    <dbReference type="NCBI Taxonomy" id="940139"/>
    <lineage>
        <taxon>Bacteria</taxon>
        <taxon>Pseudomonadati</taxon>
        <taxon>Acidobacteriota</taxon>
        <taxon>Terriglobia</taxon>
        <taxon>Terriglobales</taxon>
        <taxon>Acidobacteriaceae</taxon>
        <taxon>Terriglobus</taxon>
    </lineage>
</organism>
<dbReference type="Pfam" id="PF00326">
    <property type="entry name" value="Peptidase_S9"/>
    <property type="match status" value="1"/>
</dbReference>